<keyword evidence="2" id="KW-1185">Reference proteome</keyword>
<name>A0ACC0A0N9_CATRO</name>
<sequence>MSKISGSRNKRPDKACDVPTPTQRKRVKASEWEQTGPAERGLVDPEHIPSYGGHDRGLLKCRSCYMALVGWSLTDAKVISLATETGLMHLRSCMFQHPNSALLSAFVER</sequence>
<proteinExistence type="predicted"/>
<accession>A0ACC0A0N9</accession>
<evidence type="ECO:0000313" key="1">
    <source>
        <dbReference type="EMBL" id="KAI5654326.1"/>
    </source>
</evidence>
<protein>
    <submittedName>
        <fullName evidence="1">Uncharacterized protein</fullName>
    </submittedName>
</protein>
<organism evidence="1 2">
    <name type="scientific">Catharanthus roseus</name>
    <name type="common">Madagascar periwinkle</name>
    <name type="synonym">Vinca rosea</name>
    <dbReference type="NCBI Taxonomy" id="4058"/>
    <lineage>
        <taxon>Eukaryota</taxon>
        <taxon>Viridiplantae</taxon>
        <taxon>Streptophyta</taxon>
        <taxon>Embryophyta</taxon>
        <taxon>Tracheophyta</taxon>
        <taxon>Spermatophyta</taxon>
        <taxon>Magnoliopsida</taxon>
        <taxon>eudicotyledons</taxon>
        <taxon>Gunneridae</taxon>
        <taxon>Pentapetalae</taxon>
        <taxon>asterids</taxon>
        <taxon>lamiids</taxon>
        <taxon>Gentianales</taxon>
        <taxon>Apocynaceae</taxon>
        <taxon>Rauvolfioideae</taxon>
        <taxon>Vinceae</taxon>
        <taxon>Catharanthinae</taxon>
        <taxon>Catharanthus</taxon>
    </lineage>
</organism>
<evidence type="ECO:0000313" key="2">
    <source>
        <dbReference type="Proteomes" id="UP001060085"/>
    </source>
</evidence>
<reference evidence="2" key="1">
    <citation type="journal article" date="2023" name="Nat. Plants">
        <title>Single-cell RNA sequencing provides a high-resolution roadmap for understanding the multicellular compartmentation of specialized metabolism.</title>
        <authorList>
            <person name="Sun S."/>
            <person name="Shen X."/>
            <person name="Li Y."/>
            <person name="Li Y."/>
            <person name="Wang S."/>
            <person name="Li R."/>
            <person name="Zhang H."/>
            <person name="Shen G."/>
            <person name="Guo B."/>
            <person name="Wei J."/>
            <person name="Xu J."/>
            <person name="St-Pierre B."/>
            <person name="Chen S."/>
            <person name="Sun C."/>
        </authorList>
    </citation>
    <scope>NUCLEOTIDE SEQUENCE [LARGE SCALE GENOMIC DNA]</scope>
</reference>
<dbReference type="Proteomes" id="UP001060085">
    <property type="component" value="Linkage Group LG07"/>
</dbReference>
<comment type="caution">
    <text evidence="1">The sequence shown here is derived from an EMBL/GenBank/DDBJ whole genome shotgun (WGS) entry which is preliminary data.</text>
</comment>
<gene>
    <name evidence="1" type="ORF">M9H77_31513</name>
</gene>
<dbReference type="EMBL" id="CM044707">
    <property type="protein sequence ID" value="KAI5654326.1"/>
    <property type="molecule type" value="Genomic_DNA"/>
</dbReference>